<dbReference type="AlphaFoldDB" id="F2UA65"/>
<dbReference type="KEGG" id="sre:PTSG_05349"/>
<evidence type="ECO:0000313" key="3">
    <source>
        <dbReference type="EMBL" id="EGD73640.1"/>
    </source>
</evidence>
<organism evidence="4">
    <name type="scientific">Salpingoeca rosetta (strain ATCC 50818 / BSB-021)</name>
    <dbReference type="NCBI Taxonomy" id="946362"/>
    <lineage>
        <taxon>Eukaryota</taxon>
        <taxon>Choanoflagellata</taxon>
        <taxon>Craspedida</taxon>
        <taxon>Salpingoecidae</taxon>
        <taxon>Salpingoeca</taxon>
    </lineage>
</organism>
<feature type="region of interest" description="Disordered" evidence="1">
    <location>
        <begin position="34"/>
        <end position="91"/>
    </location>
</feature>
<sequence length="296" mass="32175">MNTLVAVVVVVVVAVAALHGASAQPAGDIRLKHAQDHGRKDQGWTTTTTTFTTRGTTTSTTANFPTGSWTTTTMQTTTSTSSTMTSTTSNSGGAGAVATVSRCSRYGAPFTVSDGMPDYPQAHSVLFDNKYGDMRSFMYMTWNNSNCAGDPIYESQLDLTSNKGVEATSEVLHYDNAVFCFSKGGDKVVQRLSKFCVCDLYSDTRTCETGHCVTGRYPDADECGYQRWAGCSSQITTTIDQCAKRYGEENEAFRLMCLMNGLYNAPSPFTMRACCPCLSKYAQQYAHWAEFPCMAA</sequence>
<keyword evidence="4" id="KW-1185">Reference proteome</keyword>
<feature type="signal peptide" evidence="2">
    <location>
        <begin position="1"/>
        <end position="23"/>
    </location>
</feature>
<feature type="compositionally biased region" description="Low complexity" evidence="1">
    <location>
        <begin position="45"/>
        <end position="91"/>
    </location>
</feature>
<dbReference type="Proteomes" id="UP000007799">
    <property type="component" value="Unassembled WGS sequence"/>
</dbReference>
<keyword evidence="2" id="KW-0732">Signal</keyword>
<proteinExistence type="predicted"/>
<dbReference type="EMBL" id="GL832966">
    <property type="protein sequence ID" value="EGD73640.1"/>
    <property type="molecule type" value="Genomic_DNA"/>
</dbReference>
<reference evidence="3" key="1">
    <citation type="submission" date="2009-08" db="EMBL/GenBank/DDBJ databases">
        <title>Annotation of Salpingoeca rosetta.</title>
        <authorList>
            <consortium name="The Broad Institute Genome Sequencing Platform"/>
            <person name="Russ C."/>
            <person name="Cuomo C."/>
            <person name="Burger G."/>
            <person name="Gray M.W."/>
            <person name="Holland P.W.H."/>
            <person name="King N."/>
            <person name="Lang F.B.F."/>
            <person name="Roger A.J."/>
            <person name="Ruiz-Trillo I."/>
            <person name="Young S.K."/>
            <person name="Zeng Q."/>
            <person name="Gargeya S."/>
            <person name="Alvarado L."/>
            <person name="Berlin A."/>
            <person name="Chapman S.B."/>
            <person name="Chen Z."/>
            <person name="Freedman E."/>
            <person name="Gellesch M."/>
            <person name="Goldberg J."/>
            <person name="Griggs A."/>
            <person name="Gujja S."/>
            <person name="Heilman E."/>
            <person name="Heiman D."/>
            <person name="Howarth C."/>
            <person name="Mehta T."/>
            <person name="Neiman D."/>
            <person name="Pearson M."/>
            <person name="Roberts A."/>
            <person name="Saif S."/>
            <person name="Shea T."/>
            <person name="Shenoy N."/>
            <person name="Sisk P."/>
            <person name="Stolte C."/>
            <person name="Sykes S."/>
            <person name="White J."/>
            <person name="Yandava C."/>
            <person name="Haas B."/>
            <person name="Nusbaum C."/>
            <person name="Birren B."/>
        </authorList>
    </citation>
    <scope>NUCLEOTIDE SEQUENCE [LARGE SCALE GENOMIC DNA]</scope>
    <source>
        <strain evidence="3">ATCC 50818</strain>
    </source>
</reference>
<dbReference type="RefSeq" id="XP_004993921.1">
    <property type="nucleotide sequence ID" value="XM_004993864.1"/>
</dbReference>
<feature type="chain" id="PRO_5003287304" evidence="2">
    <location>
        <begin position="24"/>
        <end position="296"/>
    </location>
</feature>
<dbReference type="InParanoid" id="F2UA65"/>
<protein>
    <submittedName>
        <fullName evidence="3">Uncharacterized protein</fullName>
    </submittedName>
</protein>
<dbReference type="GeneID" id="16074499"/>
<evidence type="ECO:0000256" key="2">
    <source>
        <dbReference type="SAM" id="SignalP"/>
    </source>
</evidence>
<gene>
    <name evidence="3" type="ORF">PTSG_05349</name>
</gene>
<evidence type="ECO:0000313" key="4">
    <source>
        <dbReference type="Proteomes" id="UP000007799"/>
    </source>
</evidence>
<evidence type="ECO:0000256" key="1">
    <source>
        <dbReference type="SAM" id="MobiDB-lite"/>
    </source>
</evidence>
<accession>F2UA65</accession>
<name>F2UA65_SALR5</name>